<proteinExistence type="predicted"/>
<dbReference type="AlphaFoldDB" id="A0A834PAR8"/>
<sequence>MSTPHIPYKSVKKITCERLWRRTRNLTEGGRDFRVKSCCLFSCSFLDDYGDNDKDNDNDNDDDADEDDDNNNNNDNNGYDDDDDNDDDDDDNDDDYYREEKNRMVSFCSSNFKLVSQS</sequence>
<evidence type="ECO:0000256" key="1">
    <source>
        <dbReference type="SAM" id="MobiDB-lite"/>
    </source>
</evidence>
<name>A0A834PAR8_VESPE</name>
<comment type="caution">
    <text evidence="2">The sequence shown here is derived from an EMBL/GenBank/DDBJ whole genome shotgun (WGS) entry which is preliminary data.</text>
</comment>
<gene>
    <name evidence="2" type="ORF">H0235_002832</name>
</gene>
<dbReference type="Proteomes" id="UP000600918">
    <property type="component" value="Unassembled WGS sequence"/>
</dbReference>
<organism evidence="2 3">
    <name type="scientific">Vespula pensylvanica</name>
    <name type="common">Western yellow jacket</name>
    <name type="synonym">Wasp</name>
    <dbReference type="NCBI Taxonomy" id="30213"/>
    <lineage>
        <taxon>Eukaryota</taxon>
        <taxon>Metazoa</taxon>
        <taxon>Ecdysozoa</taxon>
        <taxon>Arthropoda</taxon>
        <taxon>Hexapoda</taxon>
        <taxon>Insecta</taxon>
        <taxon>Pterygota</taxon>
        <taxon>Neoptera</taxon>
        <taxon>Endopterygota</taxon>
        <taxon>Hymenoptera</taxon>
        <taxon>Apocrita</taxon>
        <taxon>Aculeata</taxon>
        <taxon>Vespoidea</taxon>
        <taxon>Vespidae</taxon>
        <taxon>Vespinae</taxon>
        <taxon>Vespula</taxon>
    </lineage>
</organism>
<dbReference type="EMBL" id="JACSDY010000002">
    <property type="protein sequence ID" value="KAF7434641.1"/>
    <property type="molecule type" value="Genomic_DNA"/>
</dbReference>
<evidence type="ECO:0000313" key="3">
    <source>
        <dbReference type="Proteomes" id="UP000600918"/>
    </source>
</evidence>
<evidence type="ECO:0000313" key="2">
    <source>
        <dbReference type="EMBL" id="KAF7434641.1"/>
    </source>
</evidence>
<feature type="region of interest" description="Disordered" evidence="1">
    <location>
        <begin position="47"/>
        <end position="96"/>
    </location>
</feature>
<feature type="compositionally biased region" description="Acidic residues" evidence="1">
    <location>
        <begin position="78"/>
        <end position="96"/>
    </location>
</feature>
<reference evidence="2" key="1">
    <citation type="journal article" date="2020" name="G3 (Bethesda)">
        <title>High-Quality Assemblies for Three Invasive Social Wasps from the &lt;i&gt;Vespula&lt;/i&gt; Genus.</title>
        <authorList>
            <person name="Harrop T.W.R."/>
            <person name="Guhlin J."/>
            <person name="McLaughlin G.M."/>
            <person name="Permina E."/>
            <person name="Stockwell P."/>
            <person name="Gilligan J."/>
            <person name="Le Lec M.F."/>
            <person name="Gruber M.A.M."/>
            <person name="Quinn O."/>
            <person name="Lovegrove M."/>
            <person name="Duncan E.J."/>
            <person name="Remnant E.J."/>
            <person name="Van Eeckhoven J."/>
            <person name="Graham B."/>
            <person name="Knapp R.A."/>
            <person name="Langford K.W."/>
            <person name="Kronenberg Z."/>
            <person name="Press M.O."/>
            <person name="Eacker S.M."/>
            <person name="Wilson-Rankin E.E."/>
            <person name="Purcell J."/>
            <person name="Lester P.J."/>
            <person name="Dearden P.K."/>
        </authorList>
    </citation>
    <scope>NUCLEOTIDE SEQUENCE</scope>
    <source>
        <strain evidence="2">Volc-1</strain>
    </source>
</reference>
<protein>
    <submittedName>
        <fullName evidence="2">Uncharacterized protein</fullName>
    </submittedName>
</protein>
<keyword evidence="3" id="KW-1185">Reference proteome</keyword>
<accession>A0A834PAR8</accession>
<feature type="compositionally biased region" description="Acidic residues" evidence="1">
    <location>
        <begin position="58"/>
        <end position="70"/>
    </location>
</feature>